<dbReference type="CTD" id="172696"/>
<organism evidence="1 2">
    <name type="scientific">Caenorhabditis elegans</name>
    <dbReference type="NCBI Taxonomy" id="6239"/>
    <lineage>
        <taxon>Eukaryota</taxon>
        <taxon>Metazoa</taxon>
        <taxon>Ecdysozoa</taxon>
        <taxon>Nematoda</taxon>
        <taxon>Chromadorea</taxon>
        <taxon>Rhabditida</taxon>
        <taxon>Rhabditina</taxon>
        <taxon>Rhabditomorpha</taxon>
        <taxon>Rhabditoidea</taxon>
        <taxon>Rhabditidae</taxon>
        <taxon>Peloderinae</taxon>
        <taxon>Caenorhabditis</taxon>
    </lineage>
</organism>
<dbReference type="UCSC" id="F36A2.12">
    <property type="organism name" value="c. elegans"/>
</dbReference>
<dbReference type="HOGENOM" id="CLU_186304_0_0_1"/>
<dbReference type="AlphaFoldDB" id="Q9XVP2"/>
<evidence type="ECO:0000313" key="2">
    <source>
        <dbReference type="Proteomes" id="UP000001940"/>
    </source>
</evidence>
<dbReference type="RefSeq" id="NP_492388.2">
    <property type="nucleotide sequence ID" value="NM_059987.3"/>
</dbReference>
<evidence type="ECO:0007829" key="4">
    <source>
        <dbReference type="PeptideAtlas" id="Q9XVP2"/>
    </source>
</evidence>
<dbReference type="OMA" id="PMVMAFN"/>
<keyword evidence="2" id="KW-1185">Reference proteome</keyword>
<protein>
    <submittedName>
        <fullName evidence="1">Thymosin beta</fullName>
    </submittedName>
</protein>
<dbReference type="PIR" id="T21826">
    <property type="entry name" value="T21826"/>
</dbReference>
<dbReference type="PeptideAtlas" id="Q9XVP2"/>
<dbReference type="STRING" id="6239.F36A2.12.1"/>
<dbReference type="WormBase" id="F36A2.12">
    <property type="protein sequence ID" value="CE37232"/>
    <property type="gene ID" value="WBGene00009459"/>
</dbReference>
<dbReference type="GeneID" id="172696"/>
<accession>Q9XVP2</accession>
<gene>
    <name evidence="1" type="ORF">CELE_F36A2.12</name>
    <name evidence="1 3" type="ORF">F36A2.12</name>
</gene>
<reference evidence="1 2" key="1">
    <citation type="journal article" date="1998" name="Science">
        <title>Genome sequence of the nematode C. elegans: a platform for investigating biology.</title>
        <authorList>
            <consortium name="The C. elegans sequencing consortium"/>
            <person name="Sulson J.E."/>
            <person name="Waterston R."/>
        </authorList>
    </citation>
    <scope>NUCLEOTIDE SEQUENCE [LARGE SCALE GENOMIC DNA]</scope>
    <source>
        <strain evidence="1 2">Bristol N2</strain>
    </source>
</reference>
<dbReference type="KEGG" id="cel:CELE_F36A2.12"/>
<evidence type="ECO:0000313" key="3">
    <source>
        <dbReference type="WormBase" id="F36A2.12"/>
    </source>
</evidence>
<proteinExistence type="evidence at protein level"/>
<sequence>MESKPVATNQNTELEKAKLLKKKTPEELAALASKKVFSTESVEEPVPVTRRPSELSMGSLNNQLKEVQMVKAFNSAENHAYKTANDGEKKDKK</sequence>
<keyword evidence="4" id="KW-1267">Proteomics identification</keyword>
<dbReference type="PaxDb" id="6239-F36A2.12"/>
<dbReference type="eggNOG" id="ENOG502TICV">
    <property type="taxonomic scope" value="Eukaryota"/>
</dbReference>
<dbReference type="InParanoid" id="Q9XVP2"/>
<dbReference type="EMBL" id="BX284601">
    <property type="protein sequence ID" value="CAB03063.2"/>
    <property type="molecule type" value="Genomic_DNA"/>
</dbReference>
<dbReference type="AGR" id="WB:WBGene00009459"/>
<name>Q9XVP2_CAEEL</name>
<evidence type="ECO:0000313" key="1">
    <source>
        <dbReference type="EMBL" id="CAB03063.2"/>
    </source>
</evidence>
<dbReference type="OrthoDB" id="5789890at2759"/>
<dbReference type="FunCoup" id="Q9XVP2">
    <property type="interactions" value="1522"/>
</dbReference>
<dbReference type="Proteomes" id="UP000001940">
    <property type="component" value="Chromosome I"/>
</dbReference>
<dbReference type="Bgee" id="WBGene00009459">
    <property type="expression patterns" value="Expressed in adult organism and 2 other cell types or tissues"/>
</dbReference>